<dbReference type="Proteomes" id="UP000607653">
    <property type="component" value="Unassembled WGS sequence"/>
</dbReference>
<reference evidence="2 3" key="1">
    <citation type="journal article" date="2020" name="Mol. Biol. Evol.">
        <title>Distinct Expression and Methylation Patterns for Genes with Different Fates following a Single Whole-Genome Duplication in Flowering Plants.</title>
        <authorList>
            <person name="Shi T."/>
            <person name="Rahmani R.S."/>
            <person name="Gugger P.F."/>
            <person name="Wang M."/>
            <person name="Li H."/>
            <person name="Zhang Y."/>
            <person name="Li Z."/>
            <person name="Wang Q."/>
            <person name="Van de Peer Y."/>
            <person name="Marchal K."/>
            <person name="Chen J."/>
        </authorList>
    </citation>
    <scope>NUCLEOTIDE SEQUENCE [LARGE SCALE GENOMIC DNA]</scope>
    <source>
        <tissue evidence="2">Leaf</tissue>
    </source>
</reference>
<accession>A0A822Y981</accession>
<evidence type="ECO:0000256" key="1">
    <source>
        <dbReference type="SAM" id="MobiDB-lite"/>
    </source>
</evidence>
<evidence type="ECO:0000313" key="3">
    <source>
        <dbReference type="Proteomes" id="UP000607653"/>
    </source>
</evidence>
<dbReference type="AlphaFoldDB" id="A0A822Y981"/>
<feature type="region of interest" description="Disordered" evidence="1">
    <location>
        <begin position="1"/>
        <end position="26"/>
    </location>
</feature>
<protein>
    <submittedName>
        <fullName evidence="2">Uncharacterized protein</fullName>
    </submittedName>
</protein>
<keyword evidence="3" id="KW-1185">Reference proteome</keyword>
<proteinExistence type="predicted"/>
<organism evidence="2 3">
    <name type="scientific">Nelumbo nucifera</name>
    <name type="common">Sacred lotus</name>
    <dbReference type="NCBI Taxonomy" id="4432"/>
    <lineage>
        <taxon>Eukaryota</taxon>
        <taxon>Viridiplantae</taxon>
        <taxon>Streptophyta</taxon>
        <taxon>Embryophyta</taxon>
        <taxon>Tracheophyta</taxon>
        <taxon>Spermatophyta</taxon>
        <taxon>Magnoliopsida</taxon>
        <taxon>Proteales</taxon>
        <taxon>Nelumbonaceae</taxon>
        <taxon>Nelumbo</taxon>
    </lineage>
</organism>
<name>A0A822Y981_NELNU</name>
<sequence>MRATNGGIRPTMEPVNNKTTDGDDKCSLRVATCKGSQTPSSKDKATAH</sequence>
<gene>
    <name evidence="2" type="ORF">HUJ06_029589</name>
</gene>
<comment type="caution">
    <text evidence="2">The sequence shown here is derived from an EMBL/GenBank/DDBJ whole genome shotgun (WGS) entry which is preliminary data.</text>
</comment>
<dbReference type="EMBL" id="DUZY01000002">
    <property type="protein sequence ID" value="DAD28121.1"/>
    <property type="molecule type" value="Genomic_DNA"/>
</dbReference>
<evidence type="ECO:0000313" key="2">
    <source>
        <dbReference type="EMBL" id="DAD28121.1"/>
    </source>
</evidence>